<dbReference type="PANTHER" id="PTHR39638:SF2">
    <property type="entry name" value="YCF35"/>
    <property type="match status" value="1"/>
</dbReference>
<reference evidence="1 2" key="1">
    <citation type="submission" date="2021-03" db="EMBL/GenBank/DDBJ databases">
        <title>Metabolic Capacity of the Antarctic Cyanobacterium Phormidium pseudopriestleyi that Sustains Oxygenic Photosynthesis in the Presence of Hydrogen Sulfide.</title>
        <authorList>
            <person name="Lumian J.E."/>
            <person name="Jungblut A.D."/>
            <person name="Dillon M.L."/>
            <person name="Hawes I."/>
            <person name="Doran P.T."/>
            <person name="Mackey T.J."/>
            <person name="Dick G.J."/>
            <person name="Grettenberger C.L."/>
            <person name="Sumner D.Y."/>
        </authorList>
    </citation>
    <scope>NUCLEOTIDE SEQUENCE [LARGE SCALE GENOMIC DNA]</scope>
    <source>
        <strain evidence="1 2">FRX01</strain>
    </source>
</reference>
<organism evidence="1 2">
    <name type="scientific">Phormidium pseudopriestleyi FRX01</name>
    <dbReference type="NCBI Taxonomy" id="1759528"/>
    <lineage>
        <taxon>Bacteria</taxon>
        <taxon>Bacillati</taxon>
        <taxon>Cyanobacteriota</taxon>
        <taxon>Cyanophyceae</taxon>
        <taxon>Oscillatoriophycideae</taxon>
        <taxon>Oscillatoriales</taxon>
        <taxon>Oscillatoriaceae</taxon>
        <taxon>Phormidium</taxon>
    </lineage>
</organism>
<dbReference type="RefSeq" id="WP_207086524.1">
    <property type="nucleotide sequence ID" value="NZ_JAFLQW010000056.1"/>
</dbReference>
<dbReference type="Pfam" id="PF06868">
    <property type="entry name" value="DUF1257"/>
    <property type="match status" value="1"/>
</dbReference>
<name>A0ABS3FLG5_9CYAN</name>
<keyword evidence="2" id="KW-1185">Reference proteome</keyword>
<dbReference type="PANTHER" id="PTHR39638">
    <property type="entry name" value="YCF35"/>
    <property type="match status" value="1"/>
</dbReference>
<sequence length="135" mass="15562">MSHFTSIQTEIRQIEYLTKALADMGFDCVEVHEFPVPLYGFEGDVREESAQVIVRRKFISSRSNDIGFKRQTDGTFRAVISDYDSREYSGEWVKVLTQRYAYHTLIGTAPEKGFTVEEEEVLEDGTIRVIIGQWV</sequence>
<evidence type="ECO:0000313" key="2">
    <source>
        <dbReference type="Proteomes" id="UP000664844"/>
    </source>
</evidence>
<dbReference type="EMBL" id="JAFLQW010000056">
    <property type="protein sequence ID" value="MBO0347950.1"/>
    <property type="molecule type" value="Genomic_DNA"/>
</dbReference>
<evidence type="ECO:0000313" key="1">
    <source>
        <dbReference type="EMBL" id="MBO0347950.1"/>
    </source>
</evidence>
<protein>
    <submittedName>
        <fullName evidence="1">DUF1257 domain-containing protein</fullName>
    </submittedName>
</protein>
<comment type="caution">
    <text evidence="1">The sequence shown here is derived from an EMBL/GenBank/DDBJ whole genome shotgun (WGS) entry which is preliminary data.</text>
</comment>
<accession>A0ABS3FLG5</accession>
<dbReference type="Proteomes" id="UP000664844">
    <property type="component" value="Unassembled WGS sequence"/>
</dbReference>
<gene>
    <name evidence="1" type="ORF">J0895_02290</name>
</gene>
<dbReference type="InterPro" id="IPR009666">
    <property type="entry name" value="Uncharacterised_Ycf35"/>
</dbReference>
<proteinExistence type="predicted"/>